<protein>
    <submittedName>
        <fullName evidence="7">Helix-turn-helix domain-containing protein</fullName>
    </submittedName>
</protein>
<gene>
    <name evidence="7" type="ORF">ACFOHH_16170</name>
</gene>
<organism evidence="7 8">
    <name type="scientific">Shinella pollutisoli</name>
    <dbReference type="NCBI Taxonomy" id="2250594"/>
    <lineage>
        <taxon>Bacteria</taxon>
        <taxon>Pseudomonadati</taxon>
        <taxon>Pseudomonadota</taxon>
        <taxon>Alphaproteobacteria</taxon>
        <taxon>Hyphomicrobiales</taxon>
        <taxon>Rhizobiaceae</taxon>
        <taxon>Shinella</taxon>
    </lineage>
</organism>
<dbReference type="Pfam" id="PF13693">
    <property type="entry name" value="HTH_35"/>
    <property type="match status" value="1"/>
</dbReference>
<feature type="domain" description="Ner winged helix-turn-helix DNA-binding" evidence="6">
    <location>
        <begin position="21"/>
        <end position="84"/>
    </location>
</feature>
<evidence type="ECO:0000313" key="7">
    <source>
        <dbReference type="EMBL" id="MFC3074648.1"/>
    </source>
</evidence>
<feature type="compositionally biased region" description="Low complexity" evidence="5">
    <location>
        <begin position="104"/>
        <end position="113"/>
    </location>
</feature>
<accession>A0ABV7DK87</accession>
<dbReference type="SUPFAM" id="SSF47413">
    <property type="entry name" value="lambda repressor-like DNA-binding domains"/>
    <property type="match status" value="1"/>
</dbReference>
<dbReference type="EMBL" id="JBHRSP010000025">
    <property type="protein sequence ID" value="MFC3074648.1"/>
    <property type="molecule type" value="Genomic_DNA"/>
</dbReference>
<dbReference type="Proteomes" id="UP001595377">
    <property type="component" value="Unassembled WGS sequence"/>
</dbReference>
<keyword evidence="4" id="KW-0804">Transcription</keyword>
<evidence type="ECO:0000256" key="2">
    <source>
        <dbReference type="ARBA" id="ARBA00023015"/>
    </source>
</evidence>
<dbReference type="RefSeq" id="WP_257317232.1">
    <property type="nucleotide sequence ID" value="NZ_JANFDG010000026.1"/>
</dbReference>
<dbReference type="InterPro" id="IPR038722">
    <property type="entry name" value="Ner_HTH_dom"/>
</dbReference>
<comment type="caution">
    <text evidence="7">The sequence shown here is derived from an EMBL/GenBank/DDBJ whole genome shotgun (WGS) entry which is preliminary data.</text>
</comment>
<comment type="similarity">
    <text evidence="1">Belongs to the ner transcriptional regulatory family.</text>
</comment>
<proteinExistence type="inferred from homology"/>
<evidence type="ECO:0000256" key="5">
    <source>
        <dbReference type="SAM" id="MobiDB-lite"/>
    </source>
</evidence>
<keyword evidence="2" id="KW-0805">Transcription regulation</keyword>
<sequence length="113" mass="12701">MHPDRIAGKAAKARLDEATRVKNRLDELGFSLLDVDRRFNLPRGTAGTTLREPNAAGERAIAALLKTRPHLIWRSRYHADGRRKSPQPSENYQRFTKRDRRQAAEAAIGGEAA</sequence>
<keyword evidence="8" id="KW-1185">Reference proteome</keyword>
<dbReference type="InterPro" id="IPR010982">
    <property type="entry name" value="Lambda_DNA-bd_dom_sf"/>
</dbReference>
<dbReference type="Gene3D" id="1.10.260.40">
    <property type="entry name" value="lambda repressor-like DNA-binding domains"/>
    <property type="match status" value="1"/>
</dbReference>
<keyword evidence="3" id="KW-0238">DNA-binding</keyword>
<evidence type="ECO:0000256" key="1">
    <source>
        <dbReference type="ARBA" id="ARBA00006157"/>
    </source>
</evidence>
<name>A0ABV7DK87_9HYPH</name>
<feature type="region of interest" description="Disordered" evidence="5">
    <location>
        <begin position="76"/>
        <end position="113"/>
    </location>
</feature>
<evidence type="ECO:0000256" key="3">
    <source>
        <dbReference type="ARBA" id="ARBA00023125"/>
    </source>
</evidence>
<reference evidence="8" key="1">
    <citation type="journal article" date="2019" name="Int. J. Syst. Evol. Microbiol.">
        <title>The Global Catalogue of Microorganisms (GCM) 10K type strain sequencing project: providing services to taxonomists for standard genome sequencing and annotation.</title>
        <authorList>
            <consortium name="The Broad Institute Genomics Platform"/>
            <consortium name="The Broad Institute Genome Sequencing Center for Infectious Disease"/>
            <person name="Wu L."/>
            <person name="Ma J."/>
        </authorList>
    </citation>
    <scope>NUCLEOTIDE SEQUENCE [LARGE SCALE GENOMIC DNA]</scope>
    <source>
        <strain evidence="8">KCTC 52677</strain>
    </source>
</reference>
<evidence type="ECO:0000256" key="4">
    <source>
        <dbReference type="ARBA" id="ARBA00023163"/>
    </source>
</evidence>
<evidence type="ECO:0000259" key="6">
    <source>
        <dbReference type="Pfam" id="PF13693"/>
    </source>
</evidence>
<evidence type="ECO:0000313" key="8">
    <source>
        <dbReference type="Proteomes" id="UP001595377"/>
    </source>
</evidence>